<gene>
    <name evidence="1" type="ORF">rsdtw13_02650</name>
</gene>
<sequence length="160" mass="18662">MNRIPSLMFNNIDIFNQLFNNIFLDGATNYMLSNNFDDNDAETEDSYEIEIKDYGDCYIIKGYLPGVSPNDMRIDFEKNKVILTIRQNHFYKNESSSFISMVYTNGNMVKSFDVEEIDKNSIRATFEEDTLFLTLPKKKPTQVNDEKSPIIIDVDSYEEK</sequence>
<comment type="caution">
    <text evidence="1">The sequence shown here is derived from an EMBL/GenBank/DDBJ whole genome shotgun (WGS) entry which is preliminary data.</text>
</comment>
<evidence type="ECO:0000313" key="2">
    <source>
        <dbReference type="Proteomes" id="UP001058074"/>
    </source>
</evidence>
<keyword evidence="2" id="KW-1185">Reference proteome</keyword>
<dbReference type="Proteomes" id="UP001058074">
    <property type="component" value="Unassembled WGS sequence"/>
</dbReference>
<reference evidence="1" key="1">
    <citation type="journal article" date="2025" name="Int. J. Syst. Evol. Microbiol.">
        <title>Inconstantimicrobium mannanitabidum sp. nov., a novel member of the family Clostridiaceae isolated from anoxic soil under the treatment of reductive soil disinfestation.</title>
        <authorList>
            <person name="Ueki A."/>
            <person name="Tonouchi A."/>
            <person name="Honma S."/>
            <person name="Kaku N."/>
            <person name="Ueki K."/>
        </authorList>
    </citation>
    <scope>NUCLEOTIDE SEQUENCE</scope>
    <source>
        <strain evidence="1">TW13</strain>
    </source>
</reference>
<protein>
    <submittedName>
        <fullName evidence="1">Uncharacterized protein</fullName>
    </submittedName>
</protein>
<dbReference type="EMBL" id="BROD01000001">
    <property type="protein sequence ID" value="GKX65007.1"/>
    <property type="molecule type" value="Genomic_DNA"/>
</dbReference>
<accession>A0ACB5R737</accession>
<name>A0ACB5R737_9CLOT</name>
<organism evidence="1 2">
    <name type="scientific">Inconstantimicrobium mannanitabidum</name>
    <dbReference type="NCBI Taxonomy" id="1604901"/>
    <lineage>
        <taxon>Bacteria</taxon>
        <taxon>Bacillati</taxon>
        <taxon>Bacillota</taxon>
        <taxon>Clostridia</taxon>
        <taxon>Eubacteriales</taxon>
        <taxon>Clostridiaceae</taxon>
        <taxon>Inconstantimicrobium</taxon>
    </lineage>
</organism>
<evidence type="ECO:0000313" key="1">
    <source>
        <dbReference type="EMBL" id="GKX65007.1"/>
    </source>
</evidence>
<proteinExistence type="predicted"/>